<evidence type="ECO:0000313" key="10">
    <source>
        <dbReference type="Proteomes" id="UP000189545"/>
    </source>
</evidence>
<keyword evidence="2" id="KW-1003">Cell membrane</keyword>
<evidence type="ECO:0000256" key="3">
    <source>
        <dbReference type="ARBA" id="ARBA00022519"/>
    </source>
</evidence>
<dbReference type="EMBL" id="CP014782">
    <property type="protein sequence ID" value="AQS35781.1"/>
    <property type="molecule type" value="Genomic_DNA"/>
</dbReference>
<feature type="domain" description="Mce/MlaD" evidence="8">
    <location>
        <begin position="387"/>
        <end position="461"/>
    </location>
</feature>
<dbReference type="Pfam" id="PF02470">
    <property type="entry name" value="MlaD"/>
    <property type="match status" value="7"/>
</dbReference>
<dbReference type="PANTHER" id="PTHR30462:SF0">
    <property type="entry name" value="INTERMEMBRANE TRANSPORT PROTEIN YEBT"/>
    <property type="match status" value="1"/>
</dbReference>
<dbReference type="KEGG" id="spsw:Sps_00583"/>
<feature type="domain" description="Mce/MlaD" evidence="8">
    <location>
        <begin position="629"/>
        <end position="719"/>
    </location>
</feature>
<evidence type="ECO:0000256" key="4">
    <source>
        <dbReference type="ARBA" id="ARBA00022692"/>
    </source>
</evidence>
<dbReference type="InterPro" id="IPR051800">
    <property type="entry name" value="PqiA-PqiB_transport"/>
</dbReference>
<keyword evidence="3" id="KW-0997">Cell inner membrane</keyword>
<accession>A0A1S6HJS5</accession>
<organism evidence="9 10">
    <name type="scientific">Shewanella psychrophila</name>
    <dbReference type="NCBI Taxonomy" id="225848"/>
    <lineage>
        <taxon>Bacteria</taxon>
        <taxon>Pseudomonadati</taxon>
        <taxon>Pseudomonadota</taxon>
        <taxon>Gammaproteobacteria</taxon>
        <taxon>Alteromonadales</taxon>
        <taxon>Shewanellaceae</taxon>
        <taxon>Shewanella</taxon>
    </lineage>
</organism>
<evidence type="ECO:0000259" key="8">
    <source>
        <dbReference type="Pfam" id="PF02470"/>
    </source>
</evidence>
<name>A0A1S6HJS5_9GAMM</name>
<protein>
    <submittedName>
        <fullName evidence="9">Qaraquat-inducible protein B</fullName>
    </submittedName>
</protein>
<evidence type="ECO:0000256" key="2">
    <source>
        <dbReference type="ARBA" id="ARBA00022475"/>
    </source>
</evidence>
<dbReference type="InterPro" id="IPR003399">
    <property type="entry name" value="Mce/MlaD"/>
</dbReference>
<gene>
    <name evidence="9" type="ORF">Sps_00583</name>
</gene>
<evidence type="ECO:0000256" key="6">
    <source>
        <dbReference type="ARBA" id="ARBA00023136"/>
    </source>
</evidence>
<evidence type="ECO:0000313" key="9">
    <source>
        <dbReference type="EMBL" id="AQS35781.1"/>
    </source>
</evidence>
<evidence type="ECO:0000256" key="5">
    <source>
        <dbReference type="ARBA" id="ARBA00022989"/>
    </source>
</evidence>
<dbReference type="GO" id="GO:0005886">
    <property type="term" value="C:plasma membrane"/>
    <property type="evidence" value="ECO:0007669"/>
    <property type="project" value="UniProtKB-SubCell"/>
</dbReference>
<feature type="domain" description="Mce/MlaD" evidence="8">
    <location>
        <begin position="274"/>
        <end position="362"/>
    </location>
</feature>
<dbReference type="OrthoDB" id="9806984at2"/>
<dbReference type="Proteomes" id="UP000189545">
    <property type="component" value="Chromosome"/>
</dbReference>
<keyword evidence="10" id="KW-1185">Reference proteome</keyword>
<keyword evidence="6 7" id="KW-0472">Membrane</keyword>
<dbReference type="RefSeq" id="WP_077751089.1">
    <property type="nucleotide sequence ID" value="NZ_CP014782.1"/>
</dbReference>
<feature type="transmembrane region" description="Helical" evidence="7">
    <location>
        <begin position="14"/>
        <end position="34"/>
    </location>
</feature>
<reference evidence="9 10" key="1">
    <citation type="submission" date="2016-03" db="EMBL/GenBank/DDBJ databases">
        <title>Complete genome sequence of Shewanella psychrophila WP2, a deep sea bacterium isolated from west Pacific sediment.</title>
        <authorList>
            <person name="Xu G."/>
            <person name="Jian H."/>
        </authorList>
    </citation>
    <scope>NUCLEOTIDE SEQUENCE [LARGE SCALE GENOMIC DNA]</scope>
    <source>
        <strain evidence="9 10">WP2</strain>
    </source>
</reference>
<comment type="subcellular location">
    <subcellularLocation>
        <location evidence="1">Cell inner membrane</location>
    </subcellularLocation>
</comment>
<dbReference type="AlphaFoldDB" id="A0A1S6HJS5"/>
<feature type="domain" description="Mce/MlaD" evidence="8">
    <location>
        <begin position="512"/>
        <end position="570"/>
    </location>
</feature>
<keyword evidence="4 7" id="KW-0812">Transmembrane</keyword>
<keyword evidence="5 7" id="KW-1133">Transmembrane helix</keyword>
<evidence type="ECO:0000256" key="1">
    <source>
        <dbReference type="ARBA" id="ARBA00004533"/>
    </source>
</evidence>
<dbReference type="STRING" id="225848.Sps_00583"/>
<feature type="domain" description="Mce/MlaD" evidence="8">
    <location>
        <begin position="156"/>
        <end position="228"/>
    </location>
</feature>
<feature type="domain" description="Mce/MlaD" evidence="8">
    <location>
        <begin position="745"/>
        <end position="807"/>
    </location>
</feature>
<feature type="domain" description="Mce/MlaD" evidence="8">
    <location>
        <begin position="41"/>
        <end position="132"/>
    </location>
</feature>
<dbReference type="PANTHER" id="PTHR30462">
    <property type="entry name" value="INTERMEMBRANE TRANSPORT PROTEIN PQIB-RELATED"/>
    <property type="match status" value="1"/>
</dbReference>
<proteinExistence type="predicted"/>
<evidence type="ECO:0000256" key="7">
    <source>
        <dbReference type="SAM" id="Phobius"/>
    </source>
</evidence>
<sequence length="875" mass="94384">MTQIETPKVVKKKLFSPIWLLPLVAIALGSWLGIKSIREAGIEVRIHFPSATGIDVGKTLVRYQGLTVGKVADISIDDDLQGVNVDLKMDYRADPFLNEQTKFWLVTPKASITGVEGLDALFSGNYIAIQPGGGQSQSFFEAETDAPAMLPGSDGLVIELTADTLGSLDVGSQIFYRQIPVGKIISYHLEGSRQILLSAFIKKQYAHLVKTDSQFWNVSGLHIDASLSGIEIKSESLSSILAGGLSFSSSDDTQRAENGHSYRVYDSQELAQGGIEFSLTATQSDAVSTGTSIVFRGIDIGRITDTQLTDTGVEFTAKIDKEYAQLLSGTSHFWLEGADISLSGIKHAARLLTGSVINFSPGTGEPKPQYSLLDMAPDHDAKSKLSLNLAADNNPGIGIGAEVRYKQLAIGKVNAVNLNQALTGVEYQIEIWPEYTELVNSNSYFIPESALSIQASLDGISVETRDLSTLTKGAISLIQGSSKVVAKNHAQLALFHSTDAADDYFDKLNQFTLSLTSSDGAGLSPGSPVYYQKMQIGQVDGVDWHSANENFDINISIRDQFKPLVKANSVFWRNSAVTVNAALSGIEIDIAPIQGALKGSITLGLLDDDDIGSQTHLYESKSLALAQAKPISLTFPADVKLAAKAPIRYLGHKVGSVERVTLNKDLISVSVDAYLYGNYAQHFTQEDAEYFLVEAQISLAGIEAPETLLTGPYIGVKPGISAHSRTQFIGHVSPVIQAKEDWLQFTLEDSNLGSIKAGTPIIFRGIKIGAIDAYQLADTGNSVQMFAHIDGQYRHLVNQTSQFWDLSGVKVDVGLFSGAKIETGSLETILAGGVGVVTEQQTVANNQLAPGASFTLHEKLEPKWLNWAPVQKNQH</sequence>